<dbReference type="RefSeq" id="WP_250858237.1">
    <property type="nucleotide sequence ID" value="NZ_JAGSOJ010000001.1"/>
</dbReference>
<gene>
    <name evidence="3" type="ORF">KDK92_05845</name>
</gene>
<dbReference type="InterPro" id="IPR000160">
    <property type="entry name" value="GGDEF_dom"/>
</dbReference>
<evidence type="ECO:0000259" key="2">
    <source>
        <dbReference type="PROSITE" id="PS50887"/>
    </source>
</evidence>
<keyword evidence="3" id="KW-0548">Nucleotidyltransferase</keyword>
<dbReference type="SUPFAM" id="SSF55073">
    <property type="entry name" value="Nucleotide cyclase"/>
    <property type="match status" value="1"/>
</dbReference>
<feature type="transmembrane region" description="Helical" evidence="1">
    <location>
        <begin position="336"/>
        <end position="355"/>
    </location>
</feature>
<evidence type="ECO:0000313" key="3">
    <source>
        <dbReference type="EMBL" id="MCM1989257.1"/>
    </source>
</evidence>
<dbReference type="InterPro" id="IPR029151">
    <property type="entry name" value="Sensor-like_sf"/>
</dbReference>
<dbReference type="InterPro" id="IPR048760">
    <property type="entry name" value="VP0354-like_sensor_dom"/>
</dbReference>
<protein>
    <submittedName>
        <fullName evidence="3">Diguanylate cyclase</fullName>
        <ecNumber evidence="3">2.7.7.65</ecNumber>
    </submittedName>
</protein>
<dbReference type="GO" id="GO:1902201">
    <property type="term" value="P:negative regulation of bacterial-type flagellum-dependent cell motility"/>
    <property type="evidence" value="ECO:0007669"/>
    <property type="project" value="TreeGrafter"/>
</dbReference>
<keyword evidence="4" id="KW-1185">Reference proteome</keyword>
<feature type="domain" description="GGDEF" evidence="2">
    <location>
        <begin position="397"/>
        <end position="530"/>
    </location>
</feature>
<dbReference type="Proteomes" id="UP001056429">
    <property type="component" value="Unassembled WGS sequence"/>
</dbReference>
<dbReference type="PANTHER" id="PTHR45138">
    <property type="entry name" value="REGULATORY COMPONENTS OF SENSORY TRANSDUCTION SYSTEM"/>
    <property type="match status" value="1"/>
</dbReference>
<dbReference type="GO" id="GO:0052621">
    <property type="term" value="F:diguanylate cyclase activity"/>
    <property type="evidence" value="ECO:0007669"/>
    <property type="project" value="UniProtKB-EC"/>
</dbReference>
<evidence type="ECO:0000256" key="1">
    <source>
        <dbReference type="SAM" id="Phobius"/>
    </source>
</evidence>
<dbReference type="GO" id="GO:0005886">
    <property type="term" value="C:plasma membrane"/>
    <property type="evidence" value="ECO:0007669"/>
    <property type="project" value="TreeGrafter"/>
</dbReference>
<reference evidence="3" key="1">
    <citation type="journal article" date="2021" name="mSystems">
        <title>Bacteria and Archaea Synergistically Convert Glycine Betaine to Biogenic Methane in the Formosa Cold Seep of the South China Sea.</title>
        <authorList>
            <person name="Li L."/>
            <person name="Zhang W."/>
            <person name="Zhang S."/>
            <person name="Song L."/>
            <person name="Sun Q."/>
            <person name="Zhang H."/>
            <person name="Xiang H."/>
            <person name="Dong X."/>
        </authorList>
    </citation>
    <scope>NUCLEOTIDE SEQUENCE</scope>
    <source>
        <strain evidence="3">ZWT</strain>
    </source>
</reference>
<dbReference type="InterPro" id="IPR050469">
    <property type="entry name" value="Diguanylate_Cyclase"/>
</dbReference>
<name>A0A9J6NZD1_9CLOT</name>
<dbReference type="PROSITE" id="PS50887">
    <property type="entry name" value="GGDEF"/>
    <property type="match status" value="1"/>
</dbReference>
<dbReference type="InterPro" id="IPR029787">
    <property type="entry name" value="Nucleotide_cyclase"/>
</dbReference>
<dbReference type="Gene3D" id="3.30.450.20">
    <property type="entry name" value="PAS domain"/>
    <property type="match status" value="2"/>
</dbReference>
<comment type="caution">
    <text evidence="3">The sequence shown here is derived from an EMBL/GenBank/DDBJ whole genome shotgun (WGS) entry which is preliminary data.</text>
</comment>
<dbReference type="GO" id="GO:0043709">
    <property type="term" value="P:cell adhesion involved in single-species biofilm formation"/>
    <property type="evidence" value="ECO:0007669"/>
    <property type="project" value="TreeGrafter"/>
</dbReference>
<dbReference type="EC" id="2.7.7.65" evidence="3"/>
<dbReference type="EMBL" id="JAGSOJ010000001">
    <property type="protein sequence ID" value="MCM1989257.1"/>
    <property type="molecule type" value="Genomic_DNA"/>
</dbReference>
<keyword evidence="1" id="KW-0472">Membrane</keyword>
<dbReference type="SUPFAM" id="SSF103190">
    <property type="entry name" value="Sensory domain-like"/>
    <property type="match status" value="2"/>
</dbReference>
<keyword evidence="3" id="KW-0808">Transferase</keyword>
<reference evidence="3" key="2">
    <citation type="submission" date="2021-04" db="EMBL/GenBank/DDBJ databases">
        <authorList>
            <person name="Dong X."/>
        </authorList>
    </citation>
    <scope>NUCLEOTIDE SEQUENCE</scope>
    <source>
        <strain evidence="3">ZWT</strain>
    </source>
</reference>
<accession>A0A9J6NZD1</accession>
<dbReference type="PANTHER" id="PTHR45138:SF23">
    <property type="entry name" value="SIGNALING PROTEIN"/>
    <property type="match status" value="1"/>
</dbReference>
<organism evidence="3 4">
    <name type="scientific">Oceanirhabdus seepicola</name>
    <dbReference type="NCBI Taxonomy" id="2828781"/>
    <lineage>
        <taxon>Bacteria</taxon>
        <taxon>Bacillati</taxon>
        <taxon>Bacillota</taxon>
        <taxon>Clostridia</taxon>
        <taxon>Eubacteriales</taxon>
        <taxon>Clostridiaceae</taxon>
        <taxon>Oceanirhabdus</taxon>
    </lineage>
</organism>
<proteinExistence type="predicted"/>
<feature type="transmembrane region" description="Helical" evidence="1">
    <location>
        <begin position="20"/>
        <end position="38"/>
    </location>
</feature>
<dbReference type="CDD" id="cd01949">
    <property type="entry name" value="GGDEF"/>
    <property type="match status" value="1"/>
</dbReference>
<dbReference type="Pfam" id="PF21623">
    <property type="entry name" value="HK_sensor_dom_bact"/>
    <property type="match status" value="1"/>
</dbReference>
<sequence length="534" mass="62248">MEYGNIEIFKKYKNVLIKNAVMIFTILSLIFISIYSFIEYNRIKTDEYILKNSELNIINTEKSILNRYFNDVIGDVKYIAENYTINKEFSSKNSSFIIEQEWLMFSKTKGVYDQIRFLDKVGNEIIRVNSNNGNPMIVPKNELQNKRERYYFKDSIELKNGEIFVSKFDLNIEKGIIEVPIKPMIRFSTPIYDGESTVSGVIVLNYLASNLIEDFKRISKNGNEKIYLLNAEGYYLINNNHEKEWAFMFENKKDISFKNDFPDEWDKINKLKEGQFITENGLFTFTNTIPSDKDCIKMNSHTEGYKVVSRVSLDSNEGYCLRNEVKIIINSLYKNIYIFIAIACISSIIAALTAINKASKDKIKYFADFDIMTGVLNRRAGINKLEELFSKSKEYKNQISICFIDINGLKDVNDNLGHDAGDELIKTSVDILKKNIRDEDFIIRLGGDEFLIVFPETKYEGAEGIWCRVVEEFKKVNNEENRKYIISISHGIAEYKPQGEKYIDDLINEADKKMYDEKRKIKKDIKIIKDKFNK</sequence>
<dbReference type="SMART" id="SM00267">
    <property type="entry name" value="GGDEF"/>
    <property type="match status" value="1"/>
</dbReference>
<dbReference type="NCBIfam" id="TIGR00254">
    <property type="entry name" value="GGDEF"/>
    <property type="match status" value="1"/>
</dbReference>
<dbReference type="Gene3D" id="3.30.70.270">
    <property type="match status" value="1"/>
</dbReference>
<keyword evidence="1" id="KW-0812">Transmembrane</keyword>
<dbReference type="Pfam" id="PF00990">
    <property type="entry name" value="GGDEF"/>
    <property type="match status" value="1"/>
</dbReference>
<dbReference type="InterPro" id="IPR043128">
    <property type="entry name" value="Rev_trsase/Diguanyl_cyclase"/>
</dbReference>
<evidence type="ECO:0000313" key="4">
    <source>
        <dbReference type="Proteomes" id="UP001056429"/>
    </source>
</evidence>
<dbReference type="AlphaFoldDB" id="A0A9J6NZD1"/>
<keyword evidence="1" id="KW-1133">Transmembrane helix</keyword>